<dbReference type="EMBL" id="CABP01000118">
    <property type="protein sequence ID" value="CBI05463.1"/>
    <property type="molecule type" value="Genomic_DNA"/>
</dbReference>
<dbReference type="AlphaFoldDB" id="E6QE37"/>
<reference evidence="1" key="1">
    <citation type="submission" date="2009-10" db="EMBL/GenBank/DDBJ databases">
        <title>Diversity of trophic interactions inside an arsenic-rich microbial ecosystem.</title>
        <authorList>
            <person name="Bertin P.N."/>
            <person name="Heinrich-Salmeron A."/>
            <person name="Pelletier E."/>
            <person name="Goulhen-Chollet F."/>
            <person name="Arsene-Ploetze F."/>
            <person name="Gallien S."/>
            <person name="Calteau A."/>
            <person name="Vallenet D."/>
            <person name="Casiot C."/>
            <person name="Chane-Woon-Ming B."/>
            <person name="Giloteaux L."/>
            <person name="Barakat M."/>
            <person name="Bonnefoy V."/>
            <person name="Bruneel O."/>
            <person name="Chandler M."/>
            <person name="Cleiss J."/>
            <person name="Duran R."/>
            <person name="Elbaz-Poulichet F."/>
            <person name="Fonknechten N."/>
            <person name="Lauga B."/>
            <person name="Mornico D."/>
            <person name="Ortet P."/>
            <person name="Schaeffer C."/>
            <person name="Siguier P."/>
            <person name="Alexander Thil Smith A."/>
            <person name="Van Dorsselaer A."/>
            <person name="Weissenbach J."/>
            <person name="Medigue C."/>
            <person name="Le Paslier D."/>
        </authorList>
    </citation>
    <scope>NUCLEOTIDE SEQUENCE</scope>
</reference>
<accession>E6QE37</accession>
<gene>
    <name evidence="1" type="ORF">CARN5_1032</name>
</gene>
<sequence>MNKEHEHSQDQKDDIYLTPTNLVNIINAIRDEKVKFVPASDDINSINQITFKEGILAANPRKSASIRFEYDFHWV</sequence>
<comment type="caution">
    <text evidence="1">The sequence shown here is derived from an EMBL/GenBank/DDBJ whole genome shotgun (WGS) entry which is preliminary data.</text>
</comment>
<protein>
    <submittedName>
        <fullName evidence="1">Uncharacterized protein</fullName>
    </submittedName>
</protein>
<name>E6QE37_9ZZZZ</name>
<proteinExistence type="predicted"/>
<organism evidence="1">
    <name type="scientific">mine drainage metagenome</name>
    <dbReference type="NCBI Taxonomy" id="410659"/>
    <lineage>
        <taxon>unclassified sequences</taxon>
        <taxon>metagenomes</taxon>
        <taxon>ecological metagenomes</taxon>
    </lineage>
</organism>
<evidence type="ECO:0000313" key="1">
    <source>
        <dbReference type="EMBL" id="CBI05463.1"/>
    </source>
</evidence>